<dbReference type="Pfam" id="PF03060">
    <property type="entry name" value="NMO"/>
    <property type="match status" value="2"/>
</dbReference>
<accession>B5Y770</accession>
<sequence length="297" mass="31652">MISLEELLSIEYPIIQGGMARVAKAPLVAAVSEAGGLGVLGGAAMTPEELRDQIREVRRNTSKPFGVNLMLQSEFWQDQIKVVLEEKPPVITTGAGNPSSFMKTLKEKGIKILPLVGSANQALLLEKAGADGVIAEGKESGGHIGDVTTIVLVNAVLKSVTNIPVIAAGGIVDKDSYRAMRAMGAAGVQMGTRFVASEEAPISSAYKDVVLKANERSTVEVGRRFKHAVRIWRNQLAQKLIEAEYNGDEETFSNLMLGALIRAVEGDLENGAFMMGQSAGLIKEILPVKDIIKSIAA</sequence>
<dbReference type="SUPFAM" id="SSF51412">
    <property type="entry name" value="Inosine monophosphate dehydrogenase (IMPDH)"/>
    <property type="match status" value="1"/>
</dbReference>
<keyword evidence="5" id="KW-1185">Reference proteome</keyword>
<dbReference type="InterPro" id="IPR013785">
    <property type="entry name" value="Aldolase_TIM"/>
</dbReference>
<keyword evidence="3" id="KW-0560">Oxidoreductase</keyword>
<evidence type="ECO:0000313" key="5">
    <source>
        <dbReference type="Proteomes" id="UP000001732"/>
    </source>
</evidence>
<dbReference type="CDD" id="cd04730">
    <property type="entry name" value="NPD_like"/>
    <property type="match status" value="1"/>
</dbReference>
<dbReference type="STRING" id="309798.COPRO5265_0249"/>
<dbReference type="GO" id="GO:0018580">
    <property type="term" value="F:nitronate monooxygenase activity"/>
    <property type="evidence" value="ECO:0007669"/>
    <property type="project" value="InterPro"/>
</dbReference>
<dbReference type="AlphaFoldDB" id="B5Y770"/>
<dbReference type="PANTHER" id="PTHR32332:SF20">
    <property type="entry name" value="2-NITROPROPANE DIOXYGENASE-LIKE PROTEIN"/>
    <property type="match status" value="1"/>
</dbReference>
<dbReference type="InterPro" id="IPR004136">
    <property type="entry name" value="NMO"/>
</dbReference>
<dbReference type="KEGG" id="cpo:COPRO5265_0249"/>
<keyword evidence="1" id="KW-0285">Flavoprotein</keyword>
<dbReference type="Proteomes" id="UP000001732">
    <property type="component" value="Chromosome"/>
</dbReference>
<gene>
    <name evidence="4" type="ordered locus">COPRO5265_0249</name>
</gene>
<evidence type="ECO:0000256" key="1">
    <source>
        <dbReference type="ARBA" id="ARBA00022630"/>
    </source>
</evidence>
<evidence type="ECO:0000313" key="4">
    <source>
        <dbReference type="EMBL" id="ACI18157.1"/>
    </source>
</evidence>
<evidence type="ECO:0000256" key="3">
    <source>
        <dbReference type="ARBA" id="ARBA00023002"/>
    </source>
</evidence>
<dbReference type="HOGENOM" id="CLU_038732_1_1_9"/>
<organism evidence="4 5">
    <name type="scientific">Coprothermobacter proteolyticus (strain ATCC 35245 / DSM 5265 / OCM 4 / BT)</name>
    <dbReference type="NCBI Taxonomy" id="309798"/>
    <lineage>
        <taxon>Bacteria</taxon>
        <taxon>Pseudomonadati</taxon>
        <taxon>Coprothermobacterota</taxon>
        <taxon>Coprothermobacteria</taxon>
        <taxon>Coprothermobacterales</taxon>
        <taxon>Coprothermobacteraceae</taxon>
        <taxon>Coprothermobacter</taxon>
    </lineage>
</organism>
<dbReference type="PANTHER" id="PTHR32332">
    <property type="entry name" value="2-NITROPROPANE DIOXYGENASE"/>
    <property type="match status" value="1"/>
</dbReference>
<protein>
    <submittedName>
        <fullName evidence="4">Enoyl-(Acyl-carrier-protein) reductase II</fullName>
    </submittedName>
</protein>
<dbReference type="Gene3D" id="3.20.20.70">
    <property type="entry name" value="Aldolase class I"/>
    <property type="match status" value="1"/>
</dbReference>
<proteinExistence type="predicted"/>
<dbReference type="EMBL" id="CP001145">
    <property type="protein sequence ID" value="ACI18157.1"/>
    <property type="molecule type" value="Genomic_DNA"/>
</dbReference>
<reference evidence="4 5" key="2">
    <citation type="journal article" date="2014" name="Genome Announc.">
        <title>Complete Genome Sequence of Coprothermobacter proteolyticus DSM 5265.</title>
        <authorList>
            <person name="Alexiev A."/>
            <person name="Coil D.A."/>
            <person name="Badger J.H."/>
            <person name="Enticknap J."/>
            <person name="Ward N."/>
            <person name="Robb F.T."/>
            <person name="Eisen J.A."/>
        </authorList>
    </citation>
    <scope>NUCLEOTIDE SEQUENCE [LARGE SCALE GENOMIC DNA]</scope>
    <source>
        <strain evidence="5">ATCC 35245 / DSM 5265 / OCM 4 / BT</strain>
    </source>
</reference>
<keyword evidence="2" id="KW-0288">FMN</keyword>
<name>B5Y770_COPPD</name>
<evidence type="ECO:0000256" key="2">
    <source>
        <dbReference type="ARBA" id="ARBA00022643"/>
    </source>
</evidence>
<dbReference type="RefSeq" id="WP_012544807.1">
    <property type="nucleotide sequence ID" value="NC_011295.1"/>
</dbReference>
<dbReference type="eggNOG" id="COG2070">
    <property type="taxonomic scope" value="Bacteria"/>
</dbReference>
<dbReference type="OrthoDB" id="9778912at2"/>
<reference evidence="5" key="1">
    <citation type="submission" date="2008-08" db="EMBL/GenBank/DDBJ databases">
        <title>The complete genome sequence of Coprothermobacter proteolyticus strain ATCC 5245 / DSM 5265 / BT.</title>
        <authorList>
            <person name="Dodson R.J."/>
            <person name="Durkin A.S."/>
            <person name="Wu M."/>
            <person name="Eisen J."/>
            <person name="Sutton G."/>
        </authorList>
    </citation>
    <scope>NUCLEOTIDE SEQUENCE [LARGE SCALE GENOMIC DNA]</scope>
    <source>
        <strain evidence="5">ATCC 35245 / DSM 5265 / OCM 4 / BT</strain>
    </source>
</reference>